<protein>
    <submittedName>
        <fullName evidence="2">Uncharacterized protein</fullName>
    </submittedName>
</protein>
<name>A0ABU6S8G8_9FABA</name>
<feature type="region of interest" description="Disordered" evidence="1">
    <location>
        <begin position="28"/>
        <end position="104"/>
    </location>
</feature>
<gene>
    <name evidence="2" type="ORF">PIB30_018609</name>
</gene>
<dbReference type="Proteomes" id="UP001341840">
    <property type="component" value="Unassembled WGS sequence"/>
</dbReference>
<evidence type="ECO:0000313" key="3">
    <source>
        <dbReference type="Proteomes" id="UP001341840"/>
    </source>
</evidence>
<comment type="caution">
    <text evidence="2">The sequence shown here is derived from an EMBL/GenBank/DDBJ whole genome shotgun (WGS) entry which is preliminary data.</text>
</comment>
<dbReference type="EMBL" id="JASCZI010060471">
    <property type="protein sequence ID" value="MED6132409.1"/>
    <property type="molecule type" value="Genomic_DNA"/>
</dbReference>
<organism evidence="2 3">
    <name type="scientific">Stylosanthes scabra</name>
    <dbReference type="NCBI Taxonomy" id="79078"/>
    <lineage>
        <taxon>Eukaryota</taxon>
        <taxon>Viridiplantae</taxon>
        <taxon>Streptophyta</taxon>
        <taxon>Embryophyta</taxon>
        <taxon>Tracheophyta</taxon>
        <taxon>Spermatophyta</taxon>
        <taxon>Magnoliopsida</taxon>
        <taxon>eudicotyledons</taxon>
        <taxon>Gunneridae</taxon>
        <taxon>Pentapetalae</taxon>
        <taxon>rosids</taxon>
        <taxon>fabids</taxon>
        <taxon>Fabales</taxon>
        <taxon>Fabaceae</taxon>
        <taxon>Papilionoideae</taxon>
        <taxon>50 kb inversion clade</taxon>
        <taxon>dalbergioids sensu lato</taxon>
        <taxon>Dalbergieae</taxon>
        <taxon>Pterocarpus clade</taxon>
        <taxon>Stylosanthes</taxon>
    </lineage>
</organism>
<evidence type="ECO:0000313" key="2">
    <source>
        <dbReference type="EMBL" id="MED6132409.1"/>
    </source>
</evidence>
<feature type="compositionally biased region" description="Basic and acidic residues" evidence="1">
    <location>
        <begin position="36"/>
        <end position="48"/>
    </location>
</feature>
<evidence type="ECO:0000256" key="1">
    <source>
        <dbReference type="SAM" id="MobiDB-lite"/>
    </source>
</evidence>
<accession>A0ABU6S8G8</accession>
<reference evidence="2 3" key="1">
    <citation type="journal article" date="2023" name="Plants (Basel)">
        <title>Bridging the Gap: Combining Genomics and Transcriptomics Approaches to Understand Stylosanthes scabra, an Orphan Legume from the Brazilian Caatinga.</title>
        <authorList>
            <person name="Ferreira-Neto J.R.C."/>
            <person name="da Silva M.D."/>
            <person name="Binneck E."/>
            <person name="de Melo N.F."/>
            <person name="da Silva R.H."/>
            <person name="de Melo A.L.T.M."/>
            <person name="Pandolfi V."/>
            <person name="Bustamante F.O."/>
            <person name="Brasileiro-Vidal A.C."/>
            <person name="Benko-Iseppon A.M."/>
        </authorList>
    </citation>
    <scope>NUCLEOTIDE SEQUENCE [LARGE SCALE GENOMIC DNA]</scope>
    <source>
        <tissue evidence="2">Leaves</tissue>
    </source>
</reference>
<keyword evidence="3" id="KW-1185">Reference proteome</keyword>
<feature type="compositionally biased region" description="Polar residues" evidence="1">
    <location>
        <begin position="88"/>
        <end position="104"/>
    </location>
</feature>
<feature type="compositionally biased region" description="Low complexity" evidence="1">
    <location>
        <begin position="62"/>
        <end position="78"/>
    </location>
</feature>
<sequence length="104" mass="11305">MSREEAETPGKANIISTKNINLMRRNTVNQANEAGDAGKDAVAEDVHMVDVQPQVEVGPSSQVPTEVEVPPPVQQDEFQSFRDKDPSAENSKQQDGVTARDQSS</sequence>
<proteinExistence type="predicted"/>